<evidence type="ECO:0000259" key="4">
    <source>
        <dbReference type="PROSITE" id="PS51186"/>
    </source>
</evidence>
<keyword evidence="6" id="KW-1185">Reference proteome</keyword>
<dbReference type="InterPro" id="IPR016181">
    <property type="entry name" value="Acyl_CoA_acyltransferase"/>
</dbReference>
<dbReference type="PROSITE" id="PS51186">
    <property type="entry name" value="GNAT"/>
    <property type="match status" value="2"/>
</dbReference>
<dbReference type="Pfam" id="PF13302">
    <property type="entry name" value="Acetyltransf_3"/>
    <property type="match status" value="2"/>
</dbReference>
<feature type="domain" description="N-acetyltransferase" evidence="4">
    <location>
        <begin position="20"/>
        <end position="181"/>
    </location>
</feature>
<evidence type="ECO:0000256" key="1">
    <source>
        <dbReference type="ARBA" id="ARBA00022679"/>
    </source>
</evidence>
<dbReference type="Proteomes" id="UP001209083">
    <property type="component" value="Chromosome"/>
</dbReference>
<dbReference type="EMBL" id="CP090958">
    <property type="protein sequence ID" value="WGW10689.1"/>
    <property type="molecule type" value="Genomic_DNA"/>
</dbReference>
<dbReference type="SUPFAM" id="SSF55729">
    <property type="entry name" value="Acyl-CoA N-acyltransferases (Nat)"/>
    <property type="match status" value="2"/>
</dbReference>
<dbReference type="PANTHER" id="PTHR43792">
    <property type="entry name" value="GNAT FAMILY, PUTATIVE (AFU_ORTHOLOGUE AFUA_3G00765)-RELATED-RELATED"/>
    <property type="match status" value="1"/>
</dbReference>
<organism evidence="5 6">
    <name type="scientific">Saxibacter everestensis</name>
    <dbReference type="NCBI Taxonomy" id="2909229"/>
    <lineage>
        <taxon>Bacteria</taxon>
        <taxon>Bacillati</taxon>
        <taxon>Actinomycetota</taxon>
        <taxon>Actinomycetes</taxon>
        <taxon>Micrococcales</taxon>
        <taxon>Brevibacteriaceae</taxon>
        <taxon>Saxibacter</taxon>
    </lineage>
</organism>
<proteinExistence type="inferred from homology"/>
<evidence type="ECO:0000256" key="2">
    <source>
        <dbReference type="ARBA" id="ARBA00023315"/>
    </source>
</evidence>
<feature type="domain" description="N-acetyltransferase" evidence="4">
    <location>
        <begin position="206"/>
        <end position="369"/>
    </location>
</feature>
<name>A0ABY8QQT9_9MICO</name>
<evidence type="ECO:0000313" key="6">
    <source>
        <dbReference type="Proteomes" id="UP001209083"/>
    </source>
</evidence>
<keyword evidence="1" id="KW-0808">Transferase</keyword>
<gene>
    <name evidence="5" type="ORF">LWF01_11155</name>
</gene>
<keyword evidence="2" id="KW-0012">Acyltransferase</keyword>
<accession>A0ABY8QQT9</accession>
<dbReference type="Gene3D" id="3.40.630.30">
    <property type="match status" value="2"/>
</dbReference>
<reference evidence="5 6" key="1">
    <citation type="submission" date="2023-05" db="EMBL/GenBank/DDBJ databases">
        <title>Lithophilousrod everest ZFBP1038 complete genpme.</title>
        <authorList>
            <person name="Tian M."/>
        </authorList>
    </citation>
    <scope>NUCLEOTIDE SEQUENCE [LARGE SCALE GENOMIC DNA]</scope>
    <source>
        <strain evidence="5 6">ZFBP1038</strain>
    </source>
</reference>
<protein>
    <submittedName>
        <fullName evidence="5">GNAT family N-acetyltransferase</fullName>
    </submittedName>
</protein>
<dbReference type="InterPro" id="IPR000182">
    <property type="entry name" value="GNAT_dom"/>
</dbReference>
<comment type="similarity">
    <text evidence="3">Belongs to the acetyltransferase family. RimJ subfamily.</text>
</comment>
<dbReference type="InterPro" id="IPR051531">
    <property type="entry name" value="N-acetyltransferase"/>
</dbReference>
<evidence type="ECO:0000256" key="3">
    <source>
        <dbReference type="ARBA" id="ARBA00038502"/>
    </source>
</evidence>
<dbReference type="RefSeq" id="WP_349637469.1">
    <property type="nucleotide sequence ID" value="NZ_CP090958.1"/>
</dbReference>
<dbReference type="PANTHER" id="PTHR43792:SF8">
    <property type="entry name" value="[RIBOSOMAL PROTEIN US5]-ALANINE N-ACETYLTRANSFERASE"/>
    <property type="match status" value="1"/>
</dbReference>
<evidence type="ECO:0000313" key="5">
    <source>
        <dbReference type="EMBL" id="WGW10689.1"/>
    </source>
</evidence>
<sequence>MSDSDPKPALSLPILTAGDLTLRQLGDADIPGIVAQCTDPDSVRFTNAPTPYTAEDAARYVREVAPEGWRSESLLTFAIEYRGEFAGSLSLRPEEKIAKLGFGLAPWARRQHVMTRAIRLAIGWAFDRLDVDAVHWTAGSENWASVRVAWALGFRILGPVPALLNQRGVLVDGWFGSLQRDSAMLPTAPWLEPVPLFDDASEETPILLRAIEEADLERFAEGCADPLTQSFSTMLEQPFTLDSAHRYLQRSRIVASTGSGVTWAATLARNGTLIGSVALFNISFPHANAEIGYWLHPDSRGLGLAQRIVARAARHALIDVDDGGLGLQRITARVMTPNSASVAVLEKVGFTKVGREFNGLRGRDGQPQDSFLFELLP</sequence>
<dbReference type="CDD" id="cd04301">
    <property type="entry name" value="NAT_SF"/>
    <property type="match status" value="1"/>
</dbReference>